<proteinExistence type="predicted"/>
<reference evidence="1 2" key="1">
    <citation type="journal article" date="2016" name="ISME J.">
        <title>Chasing the elusive Euryarchaeota class WSA2: genomes reveal a uniquely fastidious methyl-reducing methanogen.</title>
        <authorList>
            <person name="Nobu M.K."/>
            <person name="Narihiro T."/>
            <person name="Kuroda K."/>
            <person name="Mei R."/>
            <person name="Liu W.T."/>
        </authorList>
    </citation>
    <scope>NUCLEOTIDE SEQUENCE [LARGE SCALE GENOMIC DNA]</scope>
    <source>
        <strain evidence="1">U1lsi0528_Bin089</strain>
    </source>
</reference>
<comment type="caution">
    <text evidence="1">The sequence shown here is derived from an EMBL/GenBank/DDBJ whole genome shotgun (WGS) entry which is preliminary data.</text>
</comment>
<protein>
    <submittedName>
        <fullName evidence="1">Uncharacterized protein</fullName>
    </submittedName>
</protein>
<dbReference type="Proteomes" id="UP000075578">
    <property type="component" value="Unassembled WGS sequence"/>
</dbReference>
<organism evidence="1 2">
    <name type="scientific">Candidatus Methanofastidiosum methylothiophilum</name>
    <dbReference type="NCBI Taxonomy" id="1705564"/>
    <lineage>
        <taxon>Archaea</taxon>
        <taxon>Methanobacteriati</taxon>
        <taxon>Methanobacteriota</taxon>
        <taxon>Stenosarchaea group</taxon>
        <taxon>Candidatus Methanofastidiosia</taxon>
        <taxon>Candidatus Methanofastidiosales</taxon>
        <taxon>Candidatus Methanofastidiosaceae</taxon>
        <taxon>Candidatus Methanofastidiosum</taxon>
    </lineage>
</organism>
<dbReference type="AlphaFoldDB" id="A0A150IIG6"/>
<sequence length="76" mass="8736">MRGKEKVELKRPIETYKAYTTMAGIADAIEENYPSKSKILAGAYTYLDSRQMFGTQIEALRCNIAMEKILEERGWN</sequence>
<name>A0A150IIG6_9EURY</name>
<evidence type="ECO:0000313" key="1">
    <source>
        <dbReference type="EMBL" id="KYC44803.1"/>
    </source>
</evidence>
<accession>A0A150IIG6</accession>
<evidence type="ECO:0000313" key="2">
    <source>
        <dbReference type="Proteomes" id="UP000075578"/>
    </source>
</evidence>
<gene>
    <name evidence="1" type="ORF">AMQ74_01935</name>
</gene>
<dbReference type="EMBL" id="LNGD01000264">
    <property type="protein sequence ID" value="KYC44803.1"/>
    <property type="molecule type" value="Genomic_DNA"/>
</dbReference>